<feature type="domain" description="DUF5979" evidence="3">
    <location>
        <begin position="377"/>
        <end position="488"/>
    </location>
</feature>
<dbReference type="EMBL" id="JAFLHG010000004">
    <property type="protein sequence ID" value="MBT8797563.1"/>
    <property type="molecule type" value="Genomic_DNA"/>
</dbReference>
<proteinExistence type="predicted"/>
<organism evidence="5 6">
    <name type="scientific">Microbacterium flavum</name>
    <dbReference type="NCBI Taxonomy" id="415216"/>
    <lineage>
        <taxon>Bacteria</taxon>
        <taxon>Bacillati</taxon>
        <taxon>Actinomycetota</taxon>
        <taxon>Actinomycetes</taxon>
        <taxon>Micrococcales</taxon>
        <taxon>Microbacteriaceae</taxon>
        <taxon>Microbacterium</taxon>
    </lineage>
</organism>
<keyword evidence="1" id="KW-0812">Transmembrane</keyword>
<evidence type="ECO:0000259" key="4">
    <source>
        <dbReference type="Pfam" id="PF20597"/>
    </source>
</evidence>
<feature type="chain" id="PRO_5046544302" evidence="2">
    <location>
        <begin position="32"/>
        <end position="858"/>
    </location>
</feature>
<accession>A0ABS5XSR3</accession>
<feature type="domain" description="DUF5979" evidence="3">
    <location>
        <begin position="615"/>
        <end position="711"/>
    </location>
</feature>
<dbReference type="Pfam" id="PF20597">
    <property type="entry name" value="pAdhesive_15"/>
    <property type="match status" value="1"/>
</dbReference>
<keyword evidence="6" id="KW-1185">Reference proteome</keyword>
<evidence type="ECO:0000256" key="1">
    <source>
        <dbReference type="SAM" id="Phobius"/>
    </source>
</evidence>
<dbReference type="NCBIfam" id="TIGR04215">
    <property type="entry name" value="choice_anch_A"/>
    <property type="match status" value="1"/>
</dbReference>
<feature type="domain" description="Choice-of-anchor A" evidence="4">
    <location>
        <begin position="68"/>
        <end position="352"/>
    </location>
</feature>
<dbReference type="InterPro" id="IPR026588">
    <property type="entry name" value="Choice_anch_A"/>
</dbReference>
<keyword evidence="1" id="KW-0472">Membrane</keyword>
<protein>
    <submittedName>
        <fullName evidence="5">Choice-of-anchor A family protein</fullName>
    </submittedName>
</protein>
<sequence length="858" mass="86282">MKSRPSLFRRLAAVIAAPALVGSGLAVVAVAAPAAAPTASAVIGQCPPGFLPGPGNTNPPWTDDNVSVYAGGDFTLSDAAAEVEGLLVVEGDATFDKSPGGLVNLGWVGVGSALAPTPGGVMLAVGGDLTVGASTRIEVGAGARDADGVLRGGQVNVGGSADPVYPSVQYELNNGGLEVGMGASAISPWSDFGTRIATSSAEWVATPTTGTASATSTDLNFAGDGSSALQVFTISAAELTGRSTVNFTGIPFTDDAAVVINVVGAQDITFNPNYFSDEGVRADDLTGTLFGRVAQRTMWNFVDATSVDFGGASQFLGSVLSPTAPFDITASMNGRVYSGDDILFHGGGNEVHNYPWNGPGGYDCIPVPTPEPDTGSLTLTKILATEGVVATDREFAGWLECVDGRVQDVFYKEGSVRAGTTVTVRGVPLGSTCTVEEDPDLALPGQDPVPPGFVWAQPVWTVNGEVVAQPQFEVQDAETAIAITATNTLLGSFSVTKQVTGPAGGYIGDRAFDVDYTCTAGAYGDDGLPLDASSASGTLAVAAGQTAVSPLFPVGTACDISEATPTTSPDDFSPSDGFQWQEPDITPAQVTIGQGDASPAAVTVTNTYTAVTGSFVIEKSLEPAGIDVDGAFTIAYACGPDGPSGVVDVVAGQTSAPISAPVGSVCTVTEPELPTAPDGWQWGEPTISGSPVSITAASAEDPLTVSVTNRLTSVVTGTGSFTIRKEVVNSGGLAYADSFSGSVVCTSGGATTTYPWTVRAGATTTATEVPVGSACTVSEDAPAAAAGGSWEAAVITPASFTVDAAGATIAVTVSNTLRPSLPASGGTVPWWAIAVGGGLVLVGAIALVLTARRRRGGD</sequence>
<evidence type="ECO:0000313" key="5">
    <source>
        <dbReference type="EMBL" id="MBT8797563.1"/>
    </source>
</evidence>
<evidence type="ECO:0000259" key="3">
    <source>
        <dbReference type="Pfam" id="PF19407"/>
    </source>
</evidence>
<keyword evidence="1" id="KW-1133">Transmembrane helix</keyword>
<gene>
    <name evidence="5" type="ORF">J0P97_05705</name>
</gene>
<dbReference type="Pfam" id="PF19407">
    <property type="entry name" value="DUF5979"/>
    <property type="match status" value="4"/>
</dbReference>
<feature type="domain" description="DUF5979" evidence="3">
    <location>
        <begin position="721"/>
        <end position="816"/>
    </location>
</feature>
<dbReference type="Proteomes" id="UP000740605">
    <property type="component" value="Unassembled WGS sequence"/>
</dbReference>
<feature type="domain" description="DUF5979" evidence="3">
    <location>
        <begin position="493"/>
        <end position="609"/>
    </location>
</feature>
<dbReference type="InterPro" id="IPR046022">
    <property type="entry name" value="DUF5979"/>
</dbReference>
<evidence type="ECO:0000256" key="2">
    <source>
        <dbReference type="SAM" id="SignalP"/>
    </source>
</evidence>
<evidence type="ECO:0000313" key="6">
    <source>
        <dbReference type="Proteomes" id="UP000740605"/>
    </source>
</evidence>
<comment type="caution">
    <text evidence="5">The sequence shown here is derived from an EMBL/GenBank/DDBJ whole genome shotgun (WGS) entry which is preliminary data.</text>
</comment>
<keyword evidence="2" id="KW-0732">Signal</keyword>
<reference evidence="5 6" key="1">
    <citation type="submission" date="2021-03" db="EMBL/GenBank/DDBJ databases">
        <title>Microbacterium pauli sp. nov., isolated from microfiltered milk.</title>
        <authorList>
            <person name="Bellassi P."/>
            <person name="Fontana A."/>
            <person name="Callegari M.L."/>
            <person name="Lorenzo M."/>
            <person name="Cappa F."/>
        </authorList>
    </citation>
    <scope>NUCLEOTIDE SEQUENCE [LARGE SCALE GENOMIC DNA]</scope>
    <source>
        <strain evidence="5 6">DSM 18909</strain>
    </source>
</reference>
<dbReference type="Gene3D" id="2.60.40.1140">
    <property type="entry name" value="Collagen-binding surface protein Cna, B-type domain"/>
    <property type="match status" value="1"/>
</dbReference>
<feature type="signal peptide" evidence="2">
    <location>
        <begin position="1"/>
        <end position="31"/>
    </location>
</feature>
<dbReference type="RefSeq" id="WP_215486811.1">
    <property type="nucleotide sequence ID" value="NZ_BAAAPJ010000002.1"/>
</dbReference>
<feature type="transmembrane region" description="Helical" evidence="1">
    <location>
        <begin position="828"/>
        <end position="849"/>
    </location>
</feature>
<name>A0ABS5XSR3_9MICO</name>